<feature type="region of interest" description="Disordered" evidence="3">
    <location>
        <begin position="1893"/>
        <end position="1912"/>
    </location>
</feature>
<feature type="region of interest" description="Disordered" evidence="3">
    <location>
        <begin position="480"/>
        <end position="534"/>
    </location>
</feature>
<feature type="region of interest" description="Disordered" evidence="3">
    <location>
        <begin position="1162"/>
        <end position="1188"/>
    </location>
</feature>
<evidence type="ECO:0000256" key="2">
    <source>
        <dbReference type="ARBA" id="ARBA00022737"/>
    </source>
</evidence>
<feature type="region of interest" description="Disordered" evidence="3">
    <location>
        <begin position="1769"/>
        <end position="1813"/>
    </location>
</feature>
<feature type="compositionally biased region" description="Acidic residues" evidence="3">
    <location>
        <begin position="1777"/>
        <end position="1790"/>
    </location>
</feature>
<dbReference type="PANTHER" id="PTHR47566">
    <property type="match status" value="1"/>
</dbReference>
<dbReference type="SMART" id="SM00369">
    <property type="entry name" value="LRR_TYP"/>
    <property type="match status" value="6"/>
</dbReference>
<comment type="caution">
    <text evidence="4">The sequence shown here is derived from an EMBL/GenBank/DDBJ whole genome shotgun (WGS) entry which is preliminary data.</text>
</comment>
<feature type="region of interest" description="Disordered" evidence="3">
    <location>
        <begin position="790"/>
        <end position="850"/>
    </location>
</feature>
<keyword evidence="5" id="KW-1185">Reference proteome</keyword>
<dbReference type="PROSITE" id="PS51450">
    <property type="entry name" value="LRR"/>
    <property type="match status" value="2"/>
</dbReference>
<feature type="compositionally biased region" description="Polar residues" evidence="3">
    <location>
        <begin position="935"/>
        <end position="947"/>
    </location>
</feature>
<feature type="compositionally biased region" description="Polar residues" evidence="3">
    <location>
        <begin position="329"/>
        <end position="344"/>
    </location>
</feature>
<gene>
    <name evidence="4" type="ORF">IWX90DRAFT_434574</name>
</gene>
<accession>A0ABR1XUY4</accession>
<feature type="region of interest" description="Disordered" evidence="3">
    <location>
        <begin position="1043"/>
        <end position="1109"/>
    </location>
</feature>
<feature type="compositionally biased region" description="Basic and acidic residues" evidence="3">
    <location>
        <begin position="140"/>
        <end position="149"/>
    </location>
</feature>
<feature type="compositionally biased region" description="Low complexity" evidence="3">
    <location>
        <begin position="30"/>
        <end position="55"/>
    </location>
</feature>
<feature type="region of interest" description="Disordered" evidence="3">
    <location>
        <begin position="902"/>
        <end position="947"/>
    </location>
</feature>
<dbReference type="SUPFAM" id="SSF52058">
    <property type="entry name" value="L domain-like"/>
    <property type="match status" value="2"/>
</dbReference>
<feature type="compositionally biased region" description="Low complexity" evidence="3">
    <location>
        <begin position="210"/>
        <end position="220"/>
    </location>
</feature>
<dbReference type="SMART" id="SM00365">
    <property type="entry name" value="LRR_SD22"/>
    <property type="match status" value="4"/>
</dbReference>
<evidence type="ECO:0000256" key="3">
    <source>
        <dbReference type="SAM" id="MobiDB-lite"/>
    </source>
</evidence>
<dbReference type="PANTHER" id="PTHR47566:SF1">
    <property type="entry name" value="PROTEIN NUD1"/>
    <property type="match status" value="1"/>
</dbReference>
<dbReference type="Pfam" id="PF12799">
    <property type="entry name" value="LRR_4"/>
    <property type="match status" value="1"/>
</dbReference>
<feature type="compositionally biased region" description="Polar residues" evidence="3">
    <location>
        <begin position="1067"/>
        <end position="1096"/>
    </location>
</feature>
<dbReference type="InterPro" id="IPR025875">
    <property type="entry name" value="Leu-rich_rpt_4"/>
</dbReference>
<dbReference type="EMBL" id="JBBWUH010000005">
    <property type="protein sequence ID" value="KAK8167053.1"/>
    <property type="molecule type" value="Genomic_DNA"/>
</dbReference>
<evidence type="ECO:0000313" key="5">
    <source>
        <dbReference type="Proteomes" id="UP001456524"/>
    </source>
</evidence>
<feature type="region of interest" description="Disordered" evidence="3">
    <location>
        <begin position="580"/>
        <end position="652"/>
    </location>
</feature>
<dbReference type="Gene3D" id="3.80.10.10">
    <property type="entry name" value="Ribonuclease Inhibitor"/>
    <property type="match status" value="2"/>
</dbReference>
<feature type="region of interest" description="Disordered" evidence="3">
    <location>
        <begin position="986"/>
        <end position="1010"/>
    </location>
</feature>
<evidence type="ECO:0000256" key="1">
    <source>
        <dbReference type="ARBA" id="ARBA00022614"/>
    </source>
</evidence>
<evidence type="ECO:0000313" key="4">
    <source>
        <dbReference type="EMBL" id="KAK8167053.1"/>
    </source>
</evidence>
<organism evidence="4 5">
    <name type="scientific">Phyllosticta citrichinensis</name>
    <dbReference type="NCBI Taxonomy" id="1130410"/>
    <lineage>
        <taxon>Eukaryota</taxon>
        <taxon>Fungi</taxon>
        <taxon>Dikarya</taxon>
        <taxon>Ascomycota</taxon>
        <taxon>Pezizomycotina</taxon>
        <taxon>Dothideomycetes</taxon>
        <taxon>Dothideomycetes incertae sedis</taxon>
        <taxon>Botryosphaeriales</taxon>
        <taxon>Phyllostictaceae</taxon>
        <taxon>Phyllosticta</taxon>
    </lineage>
</organism>
<feature type="compositionally biased region" description="Polar residues" evidence="3">
    <location>
        <begin position="87"/>
        <end position="96"/>
    </location>
</feature>
<dbReference type="InterPro" id="IPR032675">
    <property type="entry name" value="LRR_dom_sf"/>
</dbReference>
<dbReference type="InterPro" id="IPR001611">
    <property type="entry name" value="Leu-rich_rpt"/>
</dbReference>
<feature type="compositionally biased region" description="Polar residues" evidence="3">
    <location>
        <begin position="989"/>
        <end position="1001"/>
    </location>
</feature>
<feature type="region of interest" description="Disordered" evidence="3">
    <location>
        <begin position="323"/>
        <end position="462"/>
    </location>
</feature>
<dbReference type="InterPro" id="IPR003591">
    <property type="entry name" value="Leu-rich_rpt_typical-subtyp"/>
</dbReference>
<feature type="compositionally biased region" description="Basic and acidic residues" evidence="3">
    <location>
        <begin position="258"/>
        <end position="272"/>
    </location>
</feature>
<feature type="region of interest" description="Disordered" evidence="3">
    <location>
        <begin position="1"/>
        <end position="292"/>
    </location>
</feature>
<proteinExistence type="predicted"/>
<reference evidence="4 5" key="1">
    <citation type="journal article" date="2022" name="G3 (Bethesda)">
        <title>Enemy or ally: a genomic approach to elucidate the lifestyle of Phyllosticta citrichinaensis.</title>
        <authorList>
            <person name="Buijs V.A."/>
            <person name="Groenewald J.Z."/>
            <person name="Haridas S."/>
            <person name="LaButti K.M."/>
            <person name="Lipzen A."/>
            <person name="Martin F.M."/>
            <person name="Barry K."/>
            <person name="Grigoriev I.V."/>
            <person name="Crous P.W."/>
            <person name="Seidl M.F."/>
        </authorList>
    </citation>
    <scope>NUCLEOTIDE SEQUENCE [LARGE SCALE GENOMIC DNA]</scope>
    <source>
        <strain evidence="4 5">CBS 129764</strain>
    </source>
</reference>
<feature type="compositionally biased region" description="Polar residues" evidence="3">
    <location>
        <begin position="594"/>
        <end position="604"/>
    </location>
</feature>
<name>A0ABR1XUY4_9PEZI</name>
<feature type="compositionally biased region" description="Low complexity" evidence="3">
    <location>
        <begin position="1897"/>
        <end position="1912"/>
    </location>
</feature>
<keyword evidence="2" id="KW-0677">Repeat</keyword>
<dbReference type="InterPro" id="IPR052574">
    <property type="entry name" value="CDIRP"/>
</dbReference>
<protein>
    <recommendedName>
        <fullName evidence="6">Septation initiation network scaffold protein cdc11</fullName>
    </recommendedName>
</protein>
<sequence length="1927" mass="212561">MAQPWLDDLSEDWLPQAAASSPPSRRDSSAAKSSFDSNSNPPSSRSRIPRLKSSPAPAVLHTPNTEPVARQLPGQRKNVLAERSKSDNNILNNHPATSPARPNESRVPSHPRSISTSSADSVVRNGTVEIKSAAPLQTKRPQDTPEWKRRLIHGKMGYGDQKDLFSPMGLENIFQQPAPAPSSSPGRKKGRLSMLKDSVVMPSSPPPWPSQISQSSPSKPSSRDYDALEEDSMQSAAERPESEDGSVVQTRNPPKLQPIHEHSSLSMKDRSRVTSGQTELTDDSFSPVYISRRNTKDGGIEYQPLDLSKSELERVKNQSEKIDPAAFNESLNSNGNTDISTFSKLRSETLPDDLPTGTPDHLNVGQFVNLKRGGFSADGSFRERPLSPSPLKGGTSDPNDPARQEDSQATVPMFEGPAMHIRRQIPRSSSPPLSPKTPARRQPNLDSDRPRSSGSPLKLFGDHDTFTANRLFRRMSQLEDALPTTANSSRPSSSESPEKRLEAWLPSVEEGFHESDDNEEQFRTSNGSYFGRGELDHHRFPEEEFSSSRNSNSYDDDVAASRPILPEFKFNLIDGNVHQSSVNKRKLSRHTVKSGATTMTNKSSIKIPKSPRLSPNQLFPALSSSHLPPDPETSEGKRPPTSPFKNPQPKRRRTLLSSELGDADYYSYDKLQLALEDPHEDALSSQYALRPRNPTPSESRLEQVQRQVLNATDAYLHNSPKALHVIQEHVESPSSRRLSEEREHERAIAREVATFTVRMNQRMRDEDRKRSVTTQDFLDQARLIMDHIRTRGRPNSALESLAESDQSPLRERSTFLQVPESPLSFSRPPSREGSKGGWSNPSAPRTSDARVASHLKKFQETDGEDFMMASFRSNNLRHYEDRTSEESRFHEGQSPDIRILTRNLTMQRRRDRSHSDGSPPGTKSLQSPRSRRSTLDSSLGRTNVTGISRRSENVANLAPGAVAHLIPQELAGMTFDREKGTWVRRNAKSQRSNLDVSNITTSDDDPLKNIPDLTVDEVNEKRQAEYPPSMFDEANEFLQSYREKDAPSRQASGERPQTREGAEIPVSDTNSAQSKFSANLSSSAMQPDTRASSVSDKQGHGGLKPVAREETILEVPSSINRSSIHESFQKELRKLSGKSFERKGTSSRQKSFDEDKTIELPYLGNYPTEDQDEATPLKRDWATPHPRFNNFRSVTKETVTDHSPTPPRQPHADLSLIHRAEMYSEQGNSPLRFSVSITRALKSSVSKPHGSSVGSNAVGPYSPKAGTAYTTFLLSELPEFTLNQIDEKELPNRLVKKVAAGEKQALSVLEDRFAQGTLELVKALQDEAPEELFWEDLRTVGLRNKDLPTLHRLDELCIKVENLDVSNNHIAQLTGAPPSVRRLNIQNNCLTSLTGWSHLVNLQYLDVSGNALDSLIGFKGLVHLREIKADGNQIEDLDGVLGLDALIKLSVKNNKIRRVDLRGCALDTLVELDLGGNAIKSIRGLEELPFLERLGLDDNQLVQFPTHTLTAKAHRLRNLSLNRNRLMSLTLSRFPSLVSVSCDSNHLPSIPDLNTLRHLRILSARDQQPTSPFNANAFFSNPDLNELYLSANSISHFTLPIDVSLLNLHRLELANCGLVALPERFGLLAPNMRILNLNANAMRDLRPLLNMKKLRKLEVAGNRLQRLRRNMLVLSKLGSLLKTVDMRNNPLNVGFYAQPLLASTLAAASTAALAQSKVKASMDNGSALPRLLTAPPSASAPGSFTSAAGCGVTSPTFSPLSFPSTVTSSFVSHPADDSDDETATQADDADPFTSSQRFYASPHPANLHSLPPQPAAVDANYRIRLDADTALRRRVYEMLVAHACEGVKKLDGLSFDRIRVLGAASGKGSGKARAEDDGVWARLIEVGVVRRKEKGKSAVGASASAGGHGAAGAAAVGASSKGFESVD</sequence>
<dbReference type="Proteomes" id="UP001456524">
    <property type="component" value="Unassembled WGS sequence"/>
</dbReference>
<feature type="compositionally biased region" description="Basic residues" evidence="3">
    <location>
        <begin position="583"/>
        <end position="592"/>
    </location>
</feature>
<feature type="compositionally biased region" description="Polar residues" evidence="3">
    <location>
        <begin position="613"/>
        <end position="626"/>
    </location>
</feature>
<evidence type="ECO:0008006" key="6">
    <source>
        <dbReference type="Google" id="ProtNLM"/>
    </source>
</evidence>
<keyword evidence="1" id="KW-0433">Leucine-rich repeat</keyword>